<sequence>MYNSNFDIWIAGAFAAVTVDLVVYPVDTLKTRIQAPDYDRLYKDARTGAVRRNVLFRGLYQGDVEEGRETAGTFFTTYEAVKYTLTNSSTHTHHPDHNRLPFTHSLPPPVIHAISSSTAEMIACLMLTPAEVLKQNAQVVDLHPGEGPQRQQARHAMVQVLSRFRRRPWKLWSGYTALVGRNLPFTGLQFPIFEFVRSRVVAARQRRKDARGEDVERWNPVLERAVLTGMSASVSGTIAAVVTTPIDVIKTRVMLSASLNGENGNAGGGDAQKKASRGTLAVGTEIFRNEGIRGLFKGGAIRAGWTAISLSMYLSMYEGGRFYLENRRREKHGLSPREEVGRSGDEAAI</sequence>
<dbReference type="SUPFAM" id="SSF103506">
    <property type="entry name" value="Mitochondrial carrier"/>
    <property type="match status" value="1"/>
</dbReference>
<evidence type="ECO:0000256" key="3">
    <source>
        <dbReference type="ARBA" id="ARBA00022448"/>
    </source>
</evidence>
<dbReference type="EMBL" id="DS027059">
    <property type="protein sequence ID" value="EAW07834.1"/>
    <property type="molecule type" value="Genomic_DNA"/>
</dbReference>
<dbReference type="Pfam" id="PF00153">
    <property type="entry name" value="Mito_carr"/>
    <property type="match status" value="3"/>
</dbReference>
<feature type="repeat" description="Solcar" evidence="9">
    <location>
        <begin position="223"/>
        <end position="323"/>
    </location>
</feature>
<organism evidence="11 12">
    <name type="scientific">Aspergillus clavatus (strain ATCC 1007 / CBS 513.65 / DSM 816 / NCTC 3887 / NRRL 1 / QM 1276 / 107)</name>
    <dbReference type="NCBI Taxonomy" id="344612"/>
    <lineage>
        <taxon>Eukaryota</taxon>
        <taxon>Fungi</taxon>
        <taxon>Dikarya</taxon>
        <taxon>Ascomycota</taxon>
        <taxon>Pezizomycotina</taxon>
        <taxon>Eurotiomycetes</taxon>
        <taxon>Eurotiomycetidae</taxon>
        <taxon>Eurotiales</taxon>
        <taxon>Aspergillaceae</taxon>
        <taxon>Aspergillus</taxon>
        <taxon>Aspergillus subgen. Fumigati</taxon>
    </lineage>
</organism>
<keyword evidence="6" id="KW-0999">Mitochondrion inner membrane</keyword>
<dbReference type="GO" id="GO:0016020">
    <property type="term" value="C:membrane"/>
    <property type="evidence" value="ECO:0007669"/>
    <property type="project" value="UniProtKB-SubCell"/>
</dbReference>
<dbReference type="VEuPathDB" id="FungiDB:ACLA_025510"/>
<dbReference type="Gene3D" id="1.50.40.10">
    <property type="entry name" value="Mitochondrial carrier domain"/>
    <property type="match status" value="2"/>
</dbReference>
<protein>
    <submittedName>
        <fullName evidence="11">Mitochondrial carrier protein, putative</fullName>
    </submittedName>
</protein>
<dbReference type="PANTHER" id="PTHR45667">
    <property type="entry name" value="S-ADENOSYLMETHIONINE MITOCHONDRIAL CARRIER PROTEIN"/>
    <property type="match status" value="1"/>
</dbReference>
<evidence type="ECO:0000256" key="10">
    <source>
        <dbReference type="RuleBase" id="RU000488"/>
    </source>
</evidence>
<reference evidence="11 12" key="1">
    <citation type="journal article" date="2008" name="PLoS Genet.">
        <title>Genomic islands in the pathogenic filamentous fungus Aspergillus fumigatus.</title>
        <authorList>
            <person name="Fedorova N.D."/>
            <person name="Khaldi N."/>
            <person name="Joardar V.S."/>
            <person name="Maiti R."/>
            <person name="Amedeo P."/>
            <person name="Anderson M.J."/>
            <person name="Crabtree J."/>
            <person name="Silva J.C."/>
            <person name="Badger J.H."/>
            <person name="Albarraq A."/>
            <person name="Angiuoli S."/>
            <person name="Bussey H."/>
            <person name="Bowyer P."/>
            <person name="Cotty P.J."/>
            <person name="Dyer P.S."/>
            <person name="Egan A."/>
            <person name="Galens K."/>
            <person name="Fraser-Liggett C.M."/>
            <person name="Haas B.J."/>
            <person name="Inman J.M."/>
            <person name="Kent R."/>
            <person name="Lemieux S."/>
            <person name="Malavazi I."/>
            <person name="Orvis J."/>
            <person name="Roemer T."/>
            <person name="Ronning C.M."/>
            <person name="Sundaram J.P."/>
            <person name="Sutton G."/>
            <person name="Turner G."/>
            <person name="Venter J.C."/>
            <person name="White O.R."/>
            <person name="Whitty B.R."/>
            <person name="Youngman P."/>
            <person name="Wolfe K.H."/>
            <person name="Goldman G.H."/>
            <person name="Wortman J.R."/>
            <person name="Jiang B."/>
            <person name="Denning D.W."/>
            <person name="Nierman W.C."/>
        </authorList>
    </citation>
    <scope>NUCLEOTIDE SEQUENCE [LARGE SCALE GENOMIC DNA]</scope>
    <source>
        <strain evidence="12">ATCC 1007 / CBS 513.65 / DSM 816 / NCTC 3887 / NRRL 1</strain>
    </source>
</reference>
<feature type="repeat" description="Solcar" evidence="9">
    <location>
        <begin position="3"/>
        <end position="92"/>
    </location>
</feature>
<dbReference type="Proteomes" id="UP000006701">
    <property type="component" value="Unassembled WGS sequence"/>
</dbReference>
<dbReference type="RefSeq" id="XP_001269260.1">
    <property type="nucleotide sequence ID" value="XM_001269259.1"/>
</dbReference>
<dbReference type="InterPro" id="IPR023395">
    <property type="entry name" value="MCP_dom_sf"/>
</dbReference>
<feature type="repeat" description="Solcar" evidence="9">
    <location>
        <begin position="107"/>
        <end position="199"/>
    </location>
</feature>
<keyword evidence="12" id="KW-1185">Reference proteome</keyword>
<evidence type="ECO:0000256" key="9">
    <source>
        <dbReference type="PROSITE-ProRule" id="PRU00282"/>
    </source>
</evidence>
<name>A1CQB3_ASPCL</name>
<evidence type="ECO:0000313" key="12">
    <source>
        <dbReference type="Proteomes" id="UP000006701"/>
    </source>
</evidence>
<dbReference type="eggNOG" id="KOG0768">
    <property type="taxonomic scope" value="Eukaryota"/>
</dbReference>
<keyword evidence="5" id="KW-0677">Repeat</keyword>
<keyword evidence="7" id="KW-1133">Transmembrane helix</keyword>
<evidence type="ECO:0000256" key="7">
    <source>
        <dbReference type="ARBA" id="ARBA00022989"/>
    </source>
</evidence>
<dbReference type="AlphaFoldDB" id="A1CQB3"/>
<keyword evidence="6" id="KW-0496">Mitochondrion</keyword>
<keyword evidence="8 9" id="KW-0472">Membrane</keyword>
<comment type="similarity">
    <text evidence="2 10">Belongs to the mitochondrial carrier (TC 2.A.29) family.</text>
</comment>
<evidence type="ECO:0000256" key="4">
    <source>
        <dbReference type="ARBA" id="ARBA00022692"/>
    </source>
</evidence>
<accession>A1CQB3</accession>
<dbReference type="InterPro" id="IPR018108">
    <property type="entry name" value="MCP_transmembrane"/>
</dbReference>
<keyword evidence="3 10" id="KW-0813">Transport</keyword>
<dbReference type="GeneID" id="4701892"/>
<keyword evidence="4 9" id="KW-0812">Transmembrane</keyword>
<dbReference type="HOGENOM" id="CLU_015166_3_0_1"/>
<dbReference type="PROSITE" id="PS50920">
    <property type="entry name" value="SOLCAR"/>
    <property type="match status" value="3"/>
</dbReference>
<evidence type="ECO:0000313" key="11">
    <source>
        <dbReference type="EMBL" id="EAW07834.1"/>
    </source>
</evidence>
<evidence type="ECO:0000256" key="1">
    <source>
        <dbReference type="ARBA" id="ARBA00004141"/>
    </source>
</evidence>
<evidence type="ECO:0000256" key="6">
    <source>
        <dbReference type="ARBA" id="ARBA00022792"/>
    </source>
</evidence>
<dbReference type="OMA" id="DIWIAGA"/>
<comment type="subcellular location">
    <subcellularLocation>
        <location evidence="1">Membrane</location>
        <topology evidence="1">Multi-pass membrane protein</topology>
    </subcellularLocation>
</comment>
<proteinExistence type="inferred from homology"/>
<dbReference type="OrthoDB" id="250329at2759"/>
<evidence type="ECO:0000256" key="2">
    <source>
        <dbReference type="ARBA" id="ARBA00006375"/>
    </source>
</evidence>
<dbReference type="KEGG" id="act:ACLA_025510"/>
<gene>
    <name evidence="11" type="ORF">ACLA_025510</name>
</gene>
<evidence type="ECO:0000256" key="8">
    <source>
        <dbReference type="ARBA" id="ARBA00023136"/>
    </source>
</evidence>
<evidence type="ECO:0000256" key="5">
    <source>
        <dbReference type="ARBA" id="ARBA00022737"/>
    </source>
</evidence>